<dbReference type="InterPro" id="IPR000030">
    <property type="entry name" value="PPE_dom"/>
</dbReference>
<proteinExistence type="inferred from homology"/>
<dbReference type="InterPro" id="IPR038332">
    <property type="entry name" value="PPE_sf"/>
</dbReference>
<comment type="similarity">
    <text evidence="1">Belongs to the mycobacterial PPE family.</text>
</comment>
<sequence>MTGYEVPPEINSGRMYAGPGSSSLVASAAAWQALAVELGSAGAAFGSVVSALAAGSWLGPSSISMALAAAPYVVWMIATAQQCEEAAAAAGAAAAAFEGARAGVVPPPVIEANRNTLMTLMATNFLGVNTPAIAATEAAYDEMWGQDSTVMYGFAADAAGITGTLVPFLPPLPNSNPMGLAAQAAVLGQSGGTAAGQQPFNLASQSSGLTSLPAGLDAQTVLTMGPQLVNMIPSALQGLSSPLSSGLGSPAGGLGQFQSLLSPFMGMLNNPGLLGMGTGGAGAAGGLTGSGLSGLSGGASAGGGVDAIAGRAASLGGLSVPATWTAGGPSESGTTAARAAAPVVAPPGAATGAAVPASASGAGMYGGAPMAAGLGGRGSDGAGTPRYGTPVKVFDRH</sequence>
<evidence type="ECO:0000256" key="2">
    <source>
        <dbReference type="SAM" id="MobiDB-lite"/>
    </source>
</evidence>
<dbReference type="Pfam" id="PF00823">
    <property type="entry name" value="PPE"/>
    <property type="match status" value="1"/>
</dbReference>
<comment type="caution">
    <text evidence="5">The sequence shown here is derived from an EMBL/GenBank/DDBJ whole genome shotgun (WGS) entry which is preliminary data.</text>
</comment>
<evidence type="ECO:0000256" key="1">
    <source>
        <dbReference type="ARBA" id="ARBA00010652"/>
    </source>
</evidence>
<name>A0AAJ1SJJ1_9MYCO</name>
<accession>A0AAJ1SJJ1</accession>
<dbReference type="AlphaFoldDB" id="A0AAJ1SJJ1"/>
<evidence type="ECO:0000259" key="3">
    <source>
        <dbReference type="Pfam" id="PF00823"/>
    </source>
</evidence>
<protein>
    <submittedName>
        <fullName evidence="5">PPE family protein</fullName>
    </submittedName>
</protein>
<evidence type="ECO:0000259" key="4">
    <source>
        <dbReference type="Pfam" id="PF12484"/>
    </source>
</evidence>
<dbReference type="InterPro" id="IPR022171">
    <property type="entry name" value="PPE_C"/>
</dbReference>
<organism evidence="5 6">
    <name type="scientific">Mycobacterium paragordonae</name>
    <dbReference type="NCBI Taxonomy" id="1389713"/>
    <lineage>
        <taxon>Bacteria</taxon>
        <taxon>Bacillati</taxon>
        <taxon>Actinomycetota</taxon>
        <taxon>Actinomycetes</taxon>
        <taxon>Mycobacteriales</taxon>
        <taxon>Mycobacteriaceae</taxon>
        <taxon>Mycobacterium</taxon>
    </lineage>
</organism>
<dbReference type="GO" id="GO:0052572">
    <property type="term" value="P:response to host immune response"/>
    <property type="evidence" value="ECO:0007669"/>
    <property type="project" value="TreeGrafter"/>
</dbReference>
<dbReference type="Proteomes" id="UP001229081">
    <property type="component" value="Unassembled WGS sequence"/>
</dbReference>
<evidence type="ECO:0000313" key="6">
    <source>
        <dbReference type="Proteomes" id="UP001229081"/>
    </source>
</evidence>
<dbReference type="Gene3D" id="1.20.1260.20">
    <property type="entry name" value="PPE superfamily"/>
    <property type="match status" value="1"/>
</dbReference>
<feature type="domain" description="PPE family C-terminal" evidence="4">
    <location>
        <begin position="307"/>
        <end position="396"/>
    </location>
</feature>
<reference evidence="5" key="1">
    <citation type="submission" date="2023-06" db="EMBL/GenBank/DDBJ databases">
        <title>Identification of two novel mycobacterium reveal diversities and complexities of Mycobacterium gordonae clade.</title>
        <authorList>
            <person name="Matsumoto Y."/>
            <person name="Nakamura S."/>
            <person name="Motooka D."/>
            <person name="Fukushima K."/>
        </authorList>
    </citation>
    <scope>NUCLEOTIDE SEQUENCE</scope>
    <source>
        <strain evidence="5">TY812</strain>
    </source>
</reference>
<feature type="region of interest" description="Disordered" evidence="2">
    <location>
        <begin position="376"/>
        <end position="397"/>
    </location>
</feature>
<dbReference type="RefSeq" id="WP_306255866.1">
    <property type="nucleotide sequence ID" value="NZ_JAUFSA010000005.1"/>
</dbReference>
<dbReference type="Pfam" id="PF12484">
    <property type="entry name" value="PPE-SVP"/>
    <property type="match status" value="1"/>
</dbReference>
<dbReference type="SUPFAM" id="SSF140459">
    <property type="entry name" value="PE/PPE dimer-like"/>
    <property type="match status" value="1"/>
</dbReference>
<feature type="domain" description="PPE" evidence="3">
    <location>
        <begin position="6"/>
        <end position="159"/>
    </location>
</feature>
<dbReference type="PANTHER" id="PTHR46766">
    <property type="entry name" value="GLUTAMINE-RICH PROTEIN 2"/>
    <property type="match status" value="1"/>
</dbReference>
<evidence type="ECO:0000313" key="5">
    <source>
        <dbReference type="EMBL" id="MDP7739388.1"/>
    </source>
</evidence>
<gene>
    <name evidence="5" type="ORF">QXL92_32150</name>
</gene>
<dbReference type="PANTHER" id="PTHR46766:SF1">
    <property type="entry name" value="GLUTAMINE-RICH PROTEIN 2"/>
    <property type="match status" value="1"/>
</dbReference>
<dbReference type="EMBL" id="JAUFSA010000005">
    <property type="protein sequence ID" value="MDP7739388.1"/>
    <property type="molecule type" value="Genomic_DNA"/>
</dbReference>